<dbReference type="EMBL" id="BQNB010011882">
    <property type="protein sequence ID" value="GJS96373.1"/>
    <property type="molecule type" value="Genomic_DNA"/>
</dbReference>
<reference evidence="2" key="2">
    <citation type="submission" date="2022-01" db="EMBL/GenBank/DDBJ databases">
        <authorList>
            <person name="Yamashiro T."/>
            <person name="Shiraishi A."/>
            <person name="Satake H."/>
            <person name="Nakayama K."/>
        </authorList>
    </citation>
    <scope>NUCLEOTIDE SEQUENCE</scope>
</reference>
<keyword evidence="3" id="KW-1185">Reference proteome</keyword>
<sequence length="208" mass="23328">MDAYPWHGRLAELAAMTGISCWAVSLGIRCCTSEASFNTLSKNSQQENSNDATITSESSFSNNSGPQSSFGKEHLWLYQLRYCEDDFSPTATKLGSNKDVVTKVVDHEEIDHEKGSLADYILWLSQLSEAINCFSKENKHGEAGYGRVYKEGGEVNKYYSIYRIVGKLAHEIQNRAAFVEGVEAKLWQDVFDMEHLILSLSIYGSDKM</sequence>
<name>A0ABQ5A1G3_9ASTR</name>
<feature type="compositionally biased region" description="Polar residues" evidence="1">
    <location>
        <begin position="42"/>
        <end position="55"/>
    </location>
</feature>
<comment type="caution">
    <text evidence="2">The sequence shown here is derived from an EMBL/GenBank/DDBJ whole genome shotgun (WGS) entry which is preliminary data.</text>
</comment>
<feature type="compositionally biased region" description="Low complexity" evidence="1">
    <location>
        <begin position="56"/>
        <end position="66"/>
    </location>
</feature>
<gene>
    <name evidence="2" type="ORF">Tco_0803341</name>
</gene>
<protein>
    <submittedName>
        <fullName evidence="2">Uncharacterized protein</fullName>
    </submittedName>
</protein>
<dbReference type="Proteomes" id="UP001151760">
    <property type="component" value="Unassembled WGS sequence"/>
</dbReference>
<proteinExistence type="predicted"/>
<evidence type="ECO:0000313" key="3">
    <source>
        <dbReference type="Proteomes" id="UP001151760"/>
    </source>
</evidence>
<organism evidence="2 3">
    <name type="scientific">Tanacetum coccineum</name>
    <dbReference type="NCBI Taxonomy" id="301880"/>
    <lineage>
        <taxon>Eukaryota</taxon>
        <taxon>Viridiplantae</taxon>
        <taxon>Streptophyta</taxon>
        <taxon>Embryophyta</taxon>
        <taxon>Tracheophyta</taxon>
        <taxon>Spermatophyta</taxon>
        <taxon>Magnoliopsida</taxon>
        <taxon>eudicotyledons</taxon>
        <taxon>Gunneridae</taxon>
        <taxon>Pentapetalae</taxon>
        <taxon>asterids</taxon>
        <taxon>campanulids</taxon>
        <taxon>Asterales</taxon>
        <taxon>Asteraceae</taxon>
        <taxon>Asteroideae</taxon>
        <taxon>Anthemideae</taxon>
        <taxon>Anthemidinae</taxon>
        <taxon>Tanacetum</taxon>
    </lineage>
</organism>
<evidence type="ECO:0000313" key="2">
    <source>
        <dbReference type="EMBL" id="GJS96373.1"/>
    </source>
</evidence>
<accession>A0ABQ5A1G3</accession>
<evidence type="ECO:0000256" key="1">
    <source>
        <dbReference type="SAM" id="MobiDB-lite"/>
    </source>
</evidence>
<feature type="region of interest" description="Disordered" evidence="1">
    <location>
        <begin position="42"/>
        <end position="66"/>
    </location>
</feature>
<reference evidence="2" key="1">
    <citation type="journal article" date="2022" name="Int. J. Mol. Sci.">
        <title>Draft Genome of Tanacetum Coccineum: Genomic Comparison of Closely Related Tanacetum-Family Plants.</title>
        <authorList>
            <person name="Yamashiro T."/>
            <person name="Shiraishi A."/>
            <person name="Nakayama K."/>
            <person name="Satake H."/>
        </authorList>
    </citation>
    <scope>NUCLEOTIDE SEQUENCE</scope>
</reference>